<dbReference type="InterPro" id="IPR050608">
    <property type="entry name" value="NmrA-type/Isoflavone_red_sf"/>
</dbReference>
<dbReference type="PANTHER" id="PTHR43349">
    <property type="entry name" value="PINORESINOL REDUCTASE-RELATED"/>
    <property type="match status" value="1"/>
</dbReference>
<dbReference type="AlphaFoldDB" id="A0A7J6FGG0"/>
<dbReference type="Pfam" id="PF05368">
    <property type="entry name" value="NmrA"/>
    <property type="match status" value="1"/>
</dbReference>
<evidence type="ECO:0000259" key="1">
    <source>
        <dbReference type="Pfam" id="PF05368"/>
    </source>
</evidence>
<evidence type="ECO:0000313" key="2">
    <source>
        <dbReference type="EMBL" id="KAF4369745.1"/>
    </source>
</evidence>
<comment type="caution">
    <text evidence="2">The sequence shown here is derived from an EMBL/GenBank/DDBJ whole genome shotgun (WGS) entry which is preliminary data.</text>
</comment>
<reference evidence="2 3" key="1">
    <citation type="journal article" date="2020" name="bioRxiv">
        <title>Sequence and annotation of 42 cannabis genomes reveals extensive copy number variation in cannabinoid synthesis and pathogen resistance genes.</title>
        <authorList>
            <person name="Mckernan K.J."/>
            <person name="Helbert Y."/>
            <person name="Kane L.T."/>
            <person name="Ebling H."/>
            <person name="Zhang L."/>
            <person name="Liu B."/>
            <person name="Eaton Z."/>
            <person name="Mclaughlin S."/>
            <person name="Kingan S."/>
            <person name="Baybayan P."/>
            <person name="Concepcion G."/>
            <person name="Jordan M."/>
            <person name="Riva A."/>
            <person name="Barbazuk W."/>
            <person name="Harkins T."/>
        </authorList>
    </citation>
    <scope>NUCLEOTIDE SEQUENCE [LARGE SCALE GENOMIC DNA]</scope>
    <source>
        <strain evidence="3">cv. Jamaican Lion 4</strain>
        <tissue evidence="2">Leaf</tissue>
    </source>
</reference>
<organism evidence="2 3">
    <name type="scientific">Cannabis sativa</name>
    <name type="common">Hemp</name>
    <name type="synonym">Marijuana</name>
    <dbReference type="NCBI Taxonomy" id="3483"/>
    <lineage>
        <taxon>Eukaryota</taxon>
        <taxon>Viridiplantae</taxon>
        <taxon>Streptophyta</taxon>
        <taxon>Embryophyta</taxon>
        <taxon>Tracheophyta</taxon>
        <taxon>Spermatophyta</taxon>
        <taxon>Magnoliopsida</taxon>
        <taxon>eudicotyledons</taxon>
        <taxon>Gunneridae</taxon>
        <taxon>Pentapetalae</taxon>
        <taxon>rosids</taxon>
        <taxon>fabids</taxon>
        <taxon>Rosales</taxon>
        <taxon>Cannabaceae</taxon>
        <taxon>Cannabis</taxon>
    </lineage>
</organism>
<dbReference type="Gene3D" id="3.40.50.720">
    <property type="entry name" value="NAD(P)-binding Rossmann-like Domain"/>
    <property type="match status" value="1"/>
</dbReference>
<gene>
    <name evidence="2" type="ORF">F8388_018802</name>
</gene>
<dbReference type="SUPFAM" id="SSF51735">
    <property type="entry name" value="NAD(P)-binding Rossmann-fold domains"/>
    <property type="match status" value="1"/>
</dbReference>
<dbReference type="GO" id="GO:0009807">
    <property type="term" value="P:lignan biosynthetic process"/>
    <property type="evidence" value="ECO:0007669"/>
    <property type="project" value="UniProtKB-ARBA"/>
</dbReference>
<feature type="non-terminal residue" evidence="2">
    <location>
        <position position="1"/>
    </location>
</feature>
<dbReference type="PANTHER" id="PTHR43349:SF43">
    <property type="entry name" value="ISOEUGENOL SYNTHASE 1-LIKE"/>
    <property type="match status" value="1"/>
</dbReference>
<dbReference type="EMBL" id="JAATIP010000123">
    <property type="protein sequence ID" value="KAF4369745.1"/>
    <property type="molecule type" value="Genomic_DNA"/>
</dbReference>
<name>A0A7J6FGG0_CANSA</name>
<protein>
    <recommendedName>
        <fullName evidence="1">NmrA-like domain-containing protein</fullName>
    </recommendedName>
</protein>
<evidence type="ECO:0000313" key="3">
    <source>
        <dbReference type="Proteomes" id="UP000525078"/>
    </source>
</evidence>
<dbReference type="InterPro" id="IPR036291">
    <property type="entry name" value="NAD(P)-bd_dom_sf"/>
</dbReference>
<sequence>LIIRKDIFVMASPKNKILIFGGTGYLGKFMVKASVSQGHPTFVYVRPINPHDAHPSNSNKLQLHTQFQSMGVTIFHGGLEEHDKLVMALKQVDVVISTLPVPQHLDQLKILKAIKEAGNIKRFVPSEYGNEVDRVSGLPPFEALLENKRKIRRATEAAGISYTYVSANAFAAYFIEYLLHPHDQSTTDQHHVKVYGSGHAKGKYFYSIVLIFFFG</sequence>
<feature type="domain" description="NmrA-like" evidence="1">
    <location>
        <begin position="14"/>
        <end position="184"/>
    </location>
</feature>
<proteinExistence type="predicted"/>
<dbReference type="InterPro" id="IPR008030">
    <property type="entry name" value="NmrA-like"/>
</dbReference>
<accession>A0A7J6FGG0</accession>
<dbReference type="Proteomes" id="UP000525078">
    <property type="component" value="Unassembled WGS sequence"/>
</dbReference>